<sequence>MTVDARIYLTSVSFVTQVAGVVGRADVLACVFYLSSILVYHGECDQEREGCKTGTENKINVELTVKSELKSKIGLDYPDIILARLLDIAIEELITCHADEAAGKG</sequence>
<dbReference type="EMBL" id="BGZK01000230">
    <property type="protein sequence ID" value="GBP30252.1"/>
    <property type="molecule type" value="Genomic_DNA"/>
</dbReference>
<keyword evidence="2" id="KW-1185">Reference proteome</keyword>
<dbReference type="Proteomes" id="UP000299102">
    <property type="component" value="Unassembled WGS sequence"/>
</dbReference>
<protein>
    <submittedName>
        <fullName evidence="1">Uncharacterized protein</fullName>
    </submittedName>
</protein>
<proteinExistence type="predicted"/>
<dbReference type="AlphaFoldDB" id="A0A4C1UW82"/>
<name>A0A4C1UW82_EUMVA</name>
<reference evidence="1 2" key="1">
    <citation type="journal article" date="2019" name="Commun. Biol.">
        <title>The bagworm genome reveals a unique fibroin gene that provides high tensile strength.</title>
        <authorList>
            <person name="Kono N."/>
            <person name="Nakamura H."/>
            <person name="Ohtoshi R."/>
            <person name="Tomita M."/>
            <person name="Numata K."/>
            <person name="Arakawa K."/>
        </authorList>
    </citation>
    <scope>NUCLEOTIDE SEQUENCE [LARGE SCALE GENOMIC DNA]</scope>
</reference>
<evidence type="ECO:0000313" key="1">
    <source>
        <dbReference type="EMBL" id="GBP30252.1"/>
    </source>
</evidence>
<evidence type="ECO:0000313" key="2">
    <source>
        <dbReference type="Proteomes" id="UP000299102"/>
    </source>
</evidence>
<comment type="caution">
    <text evidence="1">The sequence shown here is derived from an EMBL/GenBank/DDBJ whole genome shotgun (WGS) entry which is preliminary data.</text>
</comment>
<accession>A0A4C1UW82</accession>
<dbReference type="OrthoDB" id="1658288at2759"/>
<gene>
    <name evidence="1" type="ORF">EVAR_94562_1</name>
</gene>
<organism evidence="1 2">
    <name type="scientific">Eumeta variegata</name>
    <name type="common">Bagworm moth</name>
    <name type="synonym">Eumeta japonica</name>
    <dbReference type="NCBI Taxonomy" id="151549"/>
    <lineage>
        <taxon>Eukaryota</taxon>
        <taxon>Metazoa</taxon>
        <taxon>Ecdysozoa</taxon>
        <taxon>Arthropoda</taxon>
        <taxon>Hexapoda</taxon>
        <taxon>Insecta</taxon>
        <taxon>Pterygota</taxon>
        <taxon>Neoptera</taxon>
        <taxon>Endopterygota</taxon>
        <taxon>Lepidoptera</taxon>
        <taxon>Glossata</taxon>
        <taxon>Ditrysia</taxon>
        <taxon>Tineoidea</taxon>
        <taxon>Psychidae</taxon>
        <taxon>Oiketicinae</taxon>
        <taxon>Eumeta</taxon>
    </lineage>
</organism>